<feature type="domain" description="Aerobactin siderophore biosynthesis IucA/IucC N-terminal" evidence="4">
    <location>
        <begin position="157"/>
        <end position="379"/>
    </location>
</feature>
<sequence>MQQSPRQIAEFASFQAFTNGYLREVDKGRWLKREDWILGNIVPEHITGKEIVEITLPNQKLHYAIEVNYKSETGRHTFGTAFKYSNEQKSWKQENYLSMMLLFIYELHLQKTNKCVLEFDSKYEELTLRLINSLQLMELFITRRKNDSHYMYSPHASFIETEQSLLFGHWLHPTPKSRQGMSDWQHELFSPELCGRFQLYYFRIDRSLIEEDSAELLAPSILIQEFLEDEDLTLHDDIYIPVHPLQAQWLLHQPSVKKAMKEGLITNIGLAGCYVVPTSSIRTVYHQEKKWMLKFSIPVKITNSKRVNKMSELKAGVIMSKLIRTIDFVESYPSFQVIDDPAYLTVRFPKQKESGFELILRKNVFQDDANGISIAALVQEPLPGQSSPLKNLIQDISHSEGTSLKEVSLKWFSTYFDCVIIPLLQLYDQYGIALEAHQQNSILSISKDGYPSIFYYRDNQGYYLSTRYKKQLTSYEPSLKETLELFYDETIINERFTYYMIVNHLFSIIHRFGVDELIEETDLVECVCDKLAVLQKDLSGVGKQLIQALLTNEELAYKANLLTSLHNVDELTANLEQAVYTTIPNPLQNHSSQRREHAYAASSGNS</sequence>
<evidence type="ECO:0000313" key="6">
    <source>
        <dbReference type="EMBL" id="MBM6618939.1"/>
    </source>
</evidence>
<dbReference type="InterPro" id="IPR022770">
    <property type="entry name" value="IucA/IucC-like_C"/>
</dbReference>
<evidence type="ECO:0000313" key="7">
    <source>
        <dbReference type="Proteomes" id="UP001518925"/>
    </source>
</evidence>
<comment type="pathway">
    <text evidence="1">Siderophore biosynthesis.</text>
</comment>
<dbReference type="Pfam" id="PF04183">
    <property type="entry name" value="IucA_IucC"/>
    <property type="match status" value="1"/>
</dbReference>
<evidence type="ECO:0000256" key="1">
    <source>
        <dbReference type="ARBA" id="ARBA00004924"/>
    </source>
</evidence>
<feature type="region of interest" description="Disordered" evidence="3">
    <location>
        <begin position="586"/>
        <end position="606"/>
    </location>
</feature>
<evidence type="ECO:0000256" key="2">
    <source>
        <dbReference type="ARBA" id="ARBA00007832"/>
    </source>
</evidence>
<evidence type="ECO:0000259" key="4">
    <source>
        <dbReference type="Pfam" id="PF04183"/>
    </source>
</evidence>
<gene>
    <name evidence="6" type="ORF">JR050_14815</name>
</gene>
<accession>A0ABS2DKB0</accession>
<feature type="domain" description="Aerobactin siderophore biosynthesis IucA/IucC-like C-terminal" evidence="5">
    <location>
        <begin position="410"/>
        <end position="572"/>
    </location>
</feature>
<organism evidence="6 7">
    <name type="scientific">Bacillus suaedaesalsae</name>
    <dbReference type="NCBI Taxonomy" id="2810349"/>
    <lineage>
        <taxon>Bacteria</taxon>
        <taxon>Bacillati</taxon>
        <taxon>Bacillota</taxon>
        <taxon>Bacilli</taxon>
        <taxon>Bacillales</taxon>
        <taxon>Bacillaceae</taxon>
        <taxon>Bacillus</taxon>
    </lineage>
</organism>
<dbReference type="Pfam" id="PF06276">
    <property type="entry name" value="FhuF"/>
    <property type="match status" value="1"/>
</dbReference>
<dbReference type="Gene3D" id="1.10.510.40">
    <property type="match status" value="1"/>
</dbReference>
<dbReference type="InterPro" id="IPR007310">
    <property type="entry name" value="Aerobactin_biosyn_IucA/IucC_N"/>
</dbReference>
<dbReference type="Proteomes" id="UP001518925">
    <property type="component" value="Unassembled WGS sequence"/>
</dbReference>
<protein>
    <submittedName>
        <fullName evidence="6">Siderophore biosynthesis protein</fullName>
    </submittedName>
</protein>
<dbReference type="PANTHER" id="PTHR34384:SF5">
    <property type="entry name" value="L-2,3-DIAMINOPROPANOATE--CITRATE LIGASE"/>
    <property type="match status" value="1"/>
</dbReference>
<dbReference type="InterPro" id="IPR037455">
    <property type="entry name" value="LucA/IucC-like"/>
</dbReference>
<reference evidence="6 7" key="1">
    <citation type="submission" date="2021-02" db="EMBL/GenBank/DDBJ databases">
        <title>Bacillus sp. RD4P76, an endophyte from a halophyte.</title>
        <authorList>
            <person name="Sun J.-Q."/>
        </authorList>
    </citation>
    <scope>NUCLEOTIDE SEQUENCE [LARGE SCALE GENOMIC DNA]</scope>
    <source>
        <strain evidence="6 7">RD4P76</strain>
    </source>
</reference>
<comment type="caution">
    <text evidence="6">The sequence shown here is derived from an EMBL/GenBank/DDBJ whole genome shotgun (WGS) entry which is preliminary data.</text>
</comment>
<evidence type="ECO:0000256" key="3">
    <source>
        <dbReference type="SAM" id="MobiDB-lite"/>
    </source>
</evidence>
<dbReference type="PANTHER" id="PTHR34384">
    <property type="entry name" value="L-2,3-DIAMINOPROPANOATE--CITRATE LIGASE"/>
    <property type="match status" value="1"/>
</dbReference>
<evidence type="ECO:0000259" key="5">
    <source>
        <dbReference type="Pfam" id="PF06276"/>
    </source>
</evidence>
<proteinExistence type="inferred from homology"/>
<name>A0ABS2DKB0_9BACI</name>
<comment type="similarity">
    <text evidence="2">Belongs to the IucA/IucC family.</text>
</comment>
<dbReference type="EMBL" id="JAFELM010000036">
    <property type="protein sequence ID" value="MBM6618939.1"/>
    <property type="molecule type" value="Genomic_DNA"/>
</dbReference>
<dbReference type="RefSeq" id="WP_204204279.1">
    <property type="nucleotide sequence ID" value="NZ_JAFELM010000036.1"/>
</dbReference>
<keyword evidence="7" id="KW-1185">Reference proteome</keyword>